<evidence type="ECO:0000313" key="1">
    <source>
        <dbReference type="EMBL" id="OOZ38614.1"/>
    </source>
</evidence>
<reference evidence="1 2" key="1">
    <citation type="submission" date="2016-11" db="EMBL/GenBank/DDBJ databases">
        <title>Mixed transmission modes and dynamic genome evolution in an obligate animal-bacterial symbiosis.</title>
        <authorList>
            <person name="Russell S.L."/>
            <person name="Corbett-Detig R.B."/>
            <person name="Cavanaugh C.M."/>
        </authorList>
    </citation>
    <scope>NUCLEOTIDE SEQUENCE [LARGE SCALE GENOMIC DNA]</scope>
    <source>
        <strain evidence="1">Sp-SM6</strain>
    </source>
</reference>
<sequence length="70" mass="7976">MGEVRQIDRAMRKLKRVKPKIYNAIEVKYTGDWKNEKLCAESLSVSTKELRCRVEVGKAFIEGVLLAHAA</sequence>
<dbReference type="RefSeq" id="WP_135568161.1">
    <property type="nucleotide sequence ID" value="NZ_MPRK01000167.1"/>
</dbReference>
<accession>A0A1T2L0M5</accession>
<dbReference type="AlphaFoldDB" id="A0A1T2L0M5"/>
<evidence type="ECO:0000313" key="2">
    <source>
        <dbReference type="Proteomes" id="UP000190198"/>
    </source>
</evidence>
<comment type="caution">
    <text evidence="1">The sequence shown here is derived from an EMBL/GenBank/DDBJ whole genome shotgun (WGS) entry which is preliminary data.</text>
</comment>
<dbReference type="Proteomes" id="UP000190198">
    <property type="component" value="Unassembled WGS sequence"/>
</dbReference>
<protein>
    <submittedName>
        <fullName evidence="1">Uncharacterized protein</fullName>
    </submittedName>
</protein>
<gene>
    <name evidence="1" type="ORF">BOW52_08285</name>
</gene>
<name>A0A1T2L0M5_9GAMM</name>
<proteinExistence type="predicted"/>
<dbReference type="EMBL" id="MPRK01000167">
    <property type="protein sequence ID" value="OOZ38614.1"/>
    <property type="molecule type" value="Genomic_DNA"/>
</dbReference>
<organism evidence="1 2">
    <name type="scientific">Solemya elarraichensis gill symbiont</name>
    <dbReference type="NCBI Taxonomy" id="1918949"/>
    <lineage>
        <taxon>Bacteria</taxon>
        <taxon>Pseudomonadati</taxon>
        <taxon>Pseudomonadota</taxon>
        <taxon>Gammaproteobacteria</taxon>
        <taxon>sulfur-oxidizing symbionts</taxon>
    </lineage>
</organism>
<keyword evidence="2" id="KW-1185">Reference proteome</keyword>